<keyword evidence="3" id="KW-1185">Reference proteome</keyword>
<comment type="caution">
    <text evidence="2">The sequence shown here is derived from an EMBL/GenBank/DDBJ whole genome shotgun (WGS) entry which is preliminary data.</text>
</comment>
<gene>
    <name evidence="2" type="ORF">PoB_004507800</name>
</gene>
<dbReference type="AlphaFoldDB" id="A0AAV4BHD7"/>
<dbReference type="Proteomes" id="UP000735302">
    <property type="component" value="Unassembled WGS sequence"/>
</dbReference>
<organism evidence="2 3">
    <name type="scientific">Plakobranchus ocellatus</name>
    <dbReference type="NCBI Taxonomy" id="259542"/>
    <lineage>
        <taxon>Eukaryota</taxon>
        <taxon>Metazoa</taxon>
        <taxon>Spiralia</taxon>
        <taxon>Lophotrochozoa</taxon>
        <taxon>Mollusca</taxon>
        <taxon>Gastropoda</taxon>
        <taxon>Heterobranchia</taxon>
        <taxon>Euthyneura</taxon>
        <taxon>Panpulmonata</taxon>
        <taxon>Sacoglossa</taxon>
        <taxon>Placobranchoidea</taxon>
        <taxon>Plakobranchidae</taxon>
        <taxon>Plakobranchus</taxon>
    </lineage>
</organism>
<protein>
    <submittedName>
        <fullName evidence="2">Uncharacterized protein</fullName>
    </submittedName>
</protein>
<dbReference type="EMBL" id="BLXT01004960">
    <property type="protein sequence ID" value="GFO18573.1"/>
    <property type="molecule type" value="Genomic_DNA"/>
</dbReference>
<reference evidence="2 3" key="1">
    <citation type="journal article" date="2021" name="Elife">
        <title>Chloroplast acquisition without the gene transfer in kleptoplastic sea slugs, Plakobranchus ocellatus.</title>
        <authorList>
            <person name="Maeda T."/>
            <person name="Takahashi S."/>
            <person name="Yoshida T."/>
            <person name="Shimamura S."/>
            <person name="Takaki Y."/>
            <person name="Nagai Y."/>
            <person name="Toyoda A."/>
            <person name="Suzuki Y."/>
            <person name="Arimoto A."/>
            <person name="Ishii H."/>
            <person name="Satoh N."/>
            <person name="Nishiyama T."/>
            <person name="Hasebe M."/>
            <person name="Maruyama T."/>
            <person name="Minagawa J."/>
            <person name="Obokata J."/>
            <person name="Shigenobu S."/>
        </authorList>
    </citation>
    <scope>NUCLEOTIDE SEQUENCE [LARGE SCALE GENOMIC DNA]</scope>
</reference>
<name>A0AAV4BHD7_9GAST</name>
<feature type="region of interest" description="Disordered" evidence="1">
    <location>
        <begin position="155"/>
        <end position="175"/>
    </location>
</feature>
<proteinExistence type="predicted"/>
<evidence type="ECO:0000313" key="3">
    <source>
        <dbReference type="Proteomes" id="UP000735302"/>
    </source>
</evidence>
<sequence>MCINSPDFFHDRFFKLHECYEPVVSHCKGELVFASRVFKSRQRYICGDRFTRKGNDPIKSCVQMWQKNIGKCWNHYEEKKENHPRISESSVWCSLTKDYITCIYSVFALGCTLETADEYMATVNQSKVVVEAVYGHGCDFGHPLDILKTTTPVSLTSPHQDGEGADYNSGHHPSLGSSRSVASSFHALRAATAAAAAASTTKGFSPSSLLHWLIMFLWDLGCSAAETVIVPCCLLSLLTQPFLTRSFYSQTCMKQKSTSPIVRKTARQR</sequence>
<accession>A0AAV4BHD7</accession>
<evidence type="ECO:0000313" key="2">
    <source>
        <dbReference type="EMBL" id="GFO18573.1"/>
    </source>
</evidence>
<evidence type="ECO:0000256" key="1">
    <source>
        <dbReference type="SAM" id="MobiDB-lite"/>
    </source>
</evidence>